<dbReference type="Gene3D" id="3.10.580.10">
    <property type="entry name" value="CBS-domain"/>
    <property type="match status" value="1"/>
</dbReference>
<dbReference type="KEGG" id="vgo:GJW-30_1_02182"/>
<dbReference type="CDD" id="cd01561">
    <property type="entry name" value="CBS_like"/>
    <property type="match status" value="1"/>
</dbReference>
<evidence type="ECO:0000313" key="9">
    <source>
        <dbReference type="EMBL" id="BAT59649.1"/>
    </source>
</evidence>
<dbReference type="GO" id="GO:0016765">
    <property type="term" value="F:transferase activity, transferring alkyl or aryl (other than methyl) groups"/>
    <property type="evidence" value="ECO:0007669"/>
    <property type="project" value="UniProtKB-ARBA"/>
</dbReference>
<dbReference type="GO" id="GO:0006535">
    <property type="term" value="P:cysteine biosynthetic process from serine"/>
    <property type="evidence" value="ECO:0007669"/>
    <property type="project" value="InterPro"/>
</dbReference>
<dbReference type="Pfam" id="PF00571">
    <property type="entry name" value="CBS"/>
    <property type="match status" value="2"/>
</dbReference>
<dbReference type="InterPro" id="IPR050214">
    <property type="entry name" value="Cys_Synth/Cystath_Beta-Synth"/>
</dbReference>
<dbReference type="InterPro" id="IPR000644">
    <property type="entry name" value="CBS_dom"/>
</dbReference>
<dbReference type="GO" id="GO:0016829">
    <property type="term" value="F:lyase activity"/>
    <property type="evidence" value="ECO:0007669"/>
    <property type="project" value="UniProtKB-KW"/>
</dbReference>
<dbReference type="SUPFAM" id="SSF54631">
    <property type="entry name" value="CBS-domain pair"/>
    <property type="match status" value="1"/>
</dbReference>
<dbReference type="EMBL" id="AP014946">
    <property type="protein sequence ID" value="BAT59649.1"/>
    <property type="molecule type" value="Genomic_DNA"/>
</dbReference>
<evidence type="ECO:0000313" key="10">
    <source>
        <dbReference type="Proteomes" id="UP000236884"/>
    </source>
</evidence>
<feature type="domain" description="CBS" evidence="8">
    <location>
        <begin position="358"/>
        <end position="420"/>
    </location>
</feature>
<dbReference type="SMART" id="SM00116">
    <property type="entry name" value="CBS"/>
    <property type="match status" value="2"/>
</dbReference>
<comment type="cofactor">
    <cofactor evidence="1">
        <name>pyridoxal 5'-phosphate</name>
        <dbReference type="ChEBI" id="CHEBI:597326"/>
    </cofactor>
</comment>
<dbReference type="AlphaFoldDB" id="A0A0S3PUL5"/>
<keyword evidence="9" id="KW-0456">Lyase</keyword>
<sequence length="481" mass="51900">MARMKRAITTGEDGFAVPDRTAYIPRMATILDLIGETPLVEITRIDTGVCRLFLKLESQNPSGSIKDRPARAMIEAAERDGRLKEGGTVVEATAGNTGLGLALVGARKGYRIILVVPDKMAREKILHAKSLGAEIVLTRSDVGKGDPEYYQDLAASITQRTPGAIFINQFENPANPQSHEETTGPEILRQMDGDVDAIVCGVGSGGTLTGIGRYMRDASPKTEMVLADPVGSILAPLHNTGKMTEAGSWAVEGIGEDFIPSVLDMTLIKHAYAISDPESFTAARELLKREGIFGGSSTGTLFAAALKFCREQKEPKRVVSLVCDSGAKYLSKVFSDAFLAQEGWSGRELAGTVRDIVINRFPEGSVVSIGPRDTLRTAFARMRAADISQLPVMEGERIVGLIDESDMLGVAMTDAAGHQNAFTRLVQDVMVKRLETVSASAPITELAPIFKEDHVAIVMDGDRFLGLATRLDLVNYFRISQ</sequence>
<dbReference type="FunFam" id="3.40.50.1100:FF:000118">
    <property type="entry name" value="Related to CYS4-cystathionine beta-synthase"/>
    <property type="match status" value="1"/>
</dbReference>
<keyword evidence="10" id="KW-1185">Reference proteome</keyword>
<evidence type="ECO:0000256" key="2">
    <source>
        <dbReference type="ARBA" id="ARBA00007103"/>
    </source>
</evidence>
<reference evidence="9 10" key="1">
    <citation type="submission" date="2015-08" db="EMBL/GenBank/DDBJ databases">
        <title>Investigation of the bacterial diversity of lava forest soil.</title>
        <authorList>
            <person name="Lee J.S."/>
        </authorList>
    </citation>
    <scope>NUCLEOTIDE SEQUENCE [LARGE SCALE GENOMIC DNA]</scope>
    <source>
        <strain evidence="9 10">GJW-30</strain>
    </source>
</reference>
<evidence type="ECO:0000256" key="7">
    <source>
        <dbReference type="PROSITE-ProRule" id="PRU00703"/>
    </source>
</evidence>
<proteinExistence type="inferred from homology"/>
<dbReference type="PROSITE" id="PS00901">
    <property type="entry name" value="CYS_SYNTHASE"/>
    <property type="match status" value="1"/>
</dbReference>
<evidence type="ECO:0000259" key="8">
    <source>
        <dbReference type="PROSITE" id="PS51371"/>
    </source>
</evidence>
<protein>
    <recommendedName>
        <fullName evidence="4">Cysteine synthase B</fullName>
    </recommendedName>
    <alternativeName>
        <fullName evidence="5">O-acetylserine (thiol)-lyase B</fullName>
    </alternativeName>
    <alternativeName>
        <fullName evidence="6">O-acetylserine sulfhydrylase B</fullName>
    </alternativeName>
</protein>
<dbReference type="InterPro" id="IPR036052">
    <property type="entry name" value="TrpB-like_PALP_sf"/>
</dbReference>
<dbReference type="InterPro" id="IPR001216">
    <property type="entry name" value="P-phosphate_BS"/>
</dbReference>
<keyword evidence="3" id="KW-0663">Pyridoxal phosphate</keyword>
<dbReference type="CDD" id="cd04608">
    <property type="entry name" value="CBS_pair_CBS"/>
    <property type="match status" value="1"/>
</dbReference>
<organism evidence="9 10">
    <name type="scientific">Variibacter gotjawalensis</name>
    <dbReference type="NCBI Taxonomy" id="1333996"/>
    <lineage>
        <taxon>Bacteria</taxon>
        <taxon>Pseudomonadati</taxon>
        <taxon>Pseudomonadota</taxon>
        <taxon>Alphaproteobacteria</taxon>
        <taxon>Hyphomicrobiales</taxon>
        <taxon>Nitrobacteraceae</taxon>
        <taxon>Variibacter</taxon>
    </lineage>
</organism>
<keyword evidence="7" id="KW-0129">CBS domain</keyword>
<dbReference type="InterPro" id="IPR046353">
    <property type="entry name" value="CBS_C"/>
</dbReference>
<dbReference type="Proteomes" id="UP000236884">
    <property type="component" value="Chromosome"/>
</dbReference>
<dbReference type="FunFam" id="3.40.50.1100:FF:000003">
    <property type="entry name" value="Cystathionine beta-synthase"/>
    <property type="match status" value="1"/>
</dbReference>
<dbReference type="Pfam" id="PF00291">
    <property type="entry name" value="PALP"/>
    <property type="match status" value="1"/>
</dbReference>
<evidence type="ECO:0000256" key="1">
    <source>
        <dbReference type="ARBA" id="ARBA00001933"/>
    </source>
</evidence>
<gene>
    <name evidence="9" type="primary">cbs</name>
    <name evidence="9" type="ORF">GJW-30_1_02182</name>
</gene>
<dbReference type="Gene3D" id="3.40.50.1100">
    <property type="match status" value="2"/>
</dbReference>
<dbReference type="SUPFAM" id="SSF53686">
    <property type="entry name" value="Tryptophan synthase beta subunit-like PLP-dependent enzymes"/>
    <property type="match status" value="1"/>
</dbReference>
<evidence type="ECO:0000256" key="3">
    <source>
        <dbReference type="ARBA" id="ARBA00022898"/>
    </source>
</evidence>
<dbReference type="PANTHER" id="PTHR10314">
    <property type="entry name" value="CYSTATHIONINE BETA-SYNTHASE"/>
    <property type="match status" value="1"/>
</dbReference>
<evidence type="ECO:0000256" key="5">
    <source>
        <dbReference type="ARBA" id="ARBA00078257"/>
    </source>
</evidence>
<name>A0A0S3PUL5_9BRAD</name>
<evidence type="ECO:0000256" key="4">
    <source>
        <dbReference type="ARBA" id="ARBA00072081"/>
    </source>
</evidence>
<accession>A0A0S3PUL5</accession>
<comment type="similarity">
    <text evidence="2">Belongs to the cysteine synthase/cystathionine beta-synthase family.</text>
</comment>
<evidence type="ECO:0000256" key="6">
    <source>
        <dbReference type="ARBA" id="ARBA00079153"/>
    </source>
</evidence>
<dbReference type="InterPro" id="IPR001926">
    <property type="entry name" value="TrpB-like_PALP"/>
</dbReference>
<dbReference type="InterPro" id="IPR046342">
    <property type="entry name" value="CBS_dom_sf"/>
</dbReference>
<dbReference type="PROSITE" id="PS51371">
    <property type="entry name" value="CBS"/>
    <property type="match status" value="1"/>
</dbReference>